<comment type="caution">
    <text evidence="1">The sequence shown here is derived from an EMBL/GenBank/DDBJ whole genome shotgun (WGS) entry which is preliminary data.</text>
</comment>
<dbReference type="AlphaFoldDB" id="A0A9Q0NAK5"/>
<organism evidence="1 2">
    <name type="scientific">Pseudolycoriella hygida</name>
    <dbReference type="NCBI Taxonomy" id="35572"/>
    <lineage>
        <taxon>Eukaryota</taxon>
        <taxon>Metazoa</taxon>
        <taxon>Ecdysozoa</taxon>
        <taxon>Arthropoda</taxon>
        <taxon>Hexapoda</taxon>
        <taxon>Insecta</taxon>
        <taxon>Pterygota</taxon>
        <taxon>Neoptera</taxon>
        <taxon>Endopterygota</taxon>
        <taxon>Diptera</taxon>
        <taxon>Nematocera</taxon>
        <taxon>Sciaroidea</taxon>
        <taxon>Sciaridae</taxon>
        <taxon>Pseudolycoriella</taxon>
    </lineage>
</organism>
<keyword evidence="2" id="KW-1185">Reference proteome</keyword>
<dbReference type="EMBL" id="WJQU01000001">
    <property type="protein sequence ID" value="KAJ6646086.1"/>
    <property type="molecule type" value="Genomic_DNA"/>
</dbReference>
<feature type="non-terminal residue" evidence="1">
    <location>
        <position position="1"/>
    </location>
</feature>
<evidence type="ECO:0000313" key="1">
    <source>
        <dbReference type="EMBL" id="KAJ6646086.1"/>
    </source>
</evidence>
<dbReference type="OrthoDB" id="3437960at2759"/>
<gene>
    <name evidence="1" type="ORF">Bhyg_01296</name>
</gene>
<reference evidence="1" key="1">
    <citation type="submission" date="2022-07" db="EMBL/GenBank/DDBJ databases">
        <authorList>
            <person name="Trinca V."/>
            <person name="Uliana J.V.C."/>
            <person name="Torres T.T."/>
            <person name="Ward R.J."/>
            <person name="Monesi N."/>
        </authorList>
    </citation>
    <scope>NUCLEOTIDE SEQUENCE</scope>
    <source>
        <strain evidence="1">HSMRA1968</strain>
        <tissue evidence="1">Whole embryos</tissue>
    </source>
</reference>
<name>A0A9Q0NAK5_9DIPT</name>
<sequence length="128" mass="13780">MFTTNALQNGAPTTIQYQTSDGTLKPKIEGQKSQEFPTFCYTTNVNKIQMLTPTSQGHSTVNLAQLSDDSKTCYIAQPFGYANYALVNQMQMGAAGTVAGIATVDSSGRIQVVNKPITNTISNISFKC</sequence>
<proteinExistence type="predicted"/>
<protein>
    <submittedName>
        <fullName evidence="1">Uncharacterized protein</fullName>
    </submittedName>
</protein>
<evidence type="ECO:0000313" key="2">
    <source>
        <dbReference type="Proteomes" id="UP001151699"/>
    </source>
</evidence>
<accession>A0A9Q0NAK5</accession>
<dbReference type="Proteomes" id="UP001151699">
    <property type="component" value="Chromosome A"/>
</dbReference>